<evidence type="ECO:0000256" key="9">
    <source>
        <dbReference type="SAM" id="MobiDB-lite"/>
    </source>
</evidence>
<dbReference type="GO" id="GO:0016020">
    <property type="term" value="C:membrane"/>
    <property type="evidence" value="ECO:0007669"/>
    <property type="project" value="TreeGrafter"/>
</dbReference>
<dbReference type="GO" id="GO:0046872">
    <property type="term" value="F:metal ion binding"/>
    <property type="evidence" value="ECO:0007669"/>
    <property type="project" value="UniProtKB-KW"/>
</dbReference>
<dbReference type="PANTHER" id="PTHR12947:SF13">
    <property type="entry name" value="FI19924P1"/>
    <property type="match status" value="1"/>
</dbReference>
<dbReference type="InterPro" id="IPR044098">
    <property type="entry name" value="STAMBP/STALP-like_MPN"/>
</dbReference>
<feature type="compositionally biased region" description="Polar residues" evidence="9">
    <location>
        <begin position="138"/>
        <end position="147"/>
    </location>
</feature>
<dbReference type="GO" id="GO:0006508">
    <property type="term" value="P:proteolysis"/>
    <property type="evidence" value="ECO:0007669"/>
    <property type="project" value="UniProtKB-KW"/>
</dbReference>
<evidence type="ECO:0000313" key="12">
    <source>
        <dbReference type="Proteomes" id="UP000198287"/>
    </source>
</evidence>
<dbReference type="SMART" id="SM00232">
    <property type="entry name" value="JAB_MPN"/>
    <property type="match status" value="1"/>
</dbReference>
<keyword evidence="5" id="KW-0833">Ubl conjugation pathway</keyword>
<organism evidence="11 12">
    <name type="scientific">Folsomia candida</name>
    <name type="common">Springtail</name>
    <dbReference type="NCBI Taxonomy" id="158441"/>
    <lineage>
        <taxon>Eukaryota</taxon>
        <taxon>Metazoa</taxon>
        <taxon>Ecdysozoa</taxon>
        <taxon>Arthropoda</taxon>
        <taxon>Hexapoda</taxon>
        <taxon>Collembola</taxon>
        <taxon>Entomobryomorpha</taxon>
        <taxon>Isotomoidea</taxon>
        <taxon>Isotomidae</taxon>
        <taxon>Proisotominae</taxon>
        <taxon>Folsomia</taxon>
    </lineage>
</organism>
<dbReference type="STRING" id="158441.A0A226DGQ7"/>
<dbReference type="SUPFAM" id="SSF140856">
    <property type="entry name" value="USP8 N-terminal domain-like"/>
    <property type="match status" value="1"/>
</dbReference>
<feature type="region of interest" description="Disordered" evidence="9">
    <location>
        <begin position="194"/>
        <end position="219"/>
    </location>
</feature>
<dbReference type="PANTHER" id="PTHR12947">
    <property type="entry name" value="AMSH-LIKE PROTEASE"/>
    <property type="match status" value="1"/>
</dbReference>
<keyword evidence="3" id="KW-0645">Protease</keyword>
<evidence type="ECO:0000256" key="1">
    <source>
        <dbReference type="ARBA" id="ARBA00001947"/>
    </source>
</evidence>
<keyword evidence="4" id="KW-0479">Metal-binding</keyword>
<proteinExistence type="inferred from homology"/>
<dbReference type="OrthoDB" id="3640at2759"/>
<evidence type="ECO:0000259" key="10">
    <source>
        <dbReference type="PROSITE" id="PS50249"/>
    </source>
</evidence>
<dbReference type="Proteomes" id="UP000198287">
    <property type="component" value="Unassembled WGS sequence"/>
</dbReference>
<dbReference type="OMA" id="MKFMTLF"/>
<comment type="similarity">
    <text evidence="2">Belongs to the peptidase M67C family.</text>
</comment>
<keyword evidence="12" id="KW-1185">Reference proteome</keyword>
<keyword evidence="7" id="KW-0862">Zinc</keyword>
<gene>
    <name evidence="11" type="ORF">Fcan01_21810</name>
</gene>
<dbReference type="GO" id="GO:0140492">
    <property type="term" value="F:metal-dependent deubiquitinase activity"/>
    <property type="evidence" value="ECO:0007669"/>
    <property type="project" value="InterPro"/>
</dbReference>
<reference evidence="11 12" key="1">
    <citation type="submission" date="2015-12" db="EMBL/GenBank/DDBJ databases">
        <title>The genome of Folsomia candida.</title>
        <authorList>
            <person name="Faddeeva A."/>
            <person name="Derks M.F."/>
            <person name="Anvar Y."/>
            <person name="Smit S."/>
            <person name="Van Straalen N."/>
            <person name="Roelofs D."/>
        </authorList>
    </citation>
    <scope>NUCLEOTIDE SEQUENCE [LARGE SCALE GENOMIC DNA]</scope>
    <source>
        <strain evidence="11 12">VU population</strain>
        <tissue evidence="11">Whole body</tissue>
    </source>
</reference>
<accession>A0A226DGQ7</accession>
<dbReference type="InterPro" id="IPR015063">
    <property type="entry name" value="USP8_dimer"/>
</dbReference>
<dbReference type="EMBL" id="LNIX01000022">
    <property type="protein sequence ID" value="OXA43376.1"/>
    <property type="molecule type" value="Genomic_DNA"/>
</dbReference>
<dbReference type="Gene3D" id="3.40.140.10">
    <property type="entry name" value="Cytidine Deaminase, domain 2"/>
    <property type="match status" value="1"/>
</dbReference>
<dbReference type="Pfam" id="PF08969">
    <property type="entry name" value="USP8_dimer"/>
    <property type="match status" value="1"/>
</dbReference>
<dbReference type="PROSITE" id="PS50249">
    <property type="entry name" value="MPN"/>
    <property type="match status" value="1"/>
</dbReference>
<evidence type="ECO:0000256" key="7">
    <source>
        <dbReference type="ARBA" id="ARBA00022833"/>
    </source>
</evidence>
<feature type="region of interest" description="Disordered" evidence="9">
    <location>
        <begin position="131"/>
        <end position="158"/>
    </location>
</feature>
<dbReference type="GO" id="GO:0070536">
    <property type="term" value="P:protein K63-linked deubiquitination"/>
    <property type="evidence" value="ECO:0007669"/>
    <property type="project" value="InterPro"/>
</dbReference>
<comment type="caution">
    <text evidence="11">The sequence shown here is derived from an EMBL/GenBank/DDBJ whole genome shotgun (WGS) entry which is preliminary data.</text>
</comment>
<name>A0A226DGQ7_FOLCA</name>
<evidence type="ECO:0000313" key="11">
    <source>
        <dbReference type="EMBL" id="OXA43376.1"/>
    </source>
</evidence>
<dbReference type="CDD" id="cd08066">
    <property type="entry name" value="MPN_AMSH_like"/>
    <property type="match status" value="1"/>
</dbReference>
<dbReference type="AlphaFoldDB" id="A0A226DGQ7"/>
<evidence type="ECO:0000256" key="6">
    <source>
        <dbReference type="ARBA" id="ARBA00022801"/>
    </source>
</evidence>
<dbReference type="SUPFAM" id="SSF102712">
    <property type="entry name" value="JAB1/MPN domain"/>
    <property type="match status" value="1"/>
</dbReference>
<feature type="domain" description="MPN" evidence="10">
    <location>
        <begin position="232"/>
        <end position="363"/>
    </location>
</feature>
<dbReference type="GO" id="GO:0061578">
    <property type="term" value="F:K63-linked deubiquitinase activity"/>
    <property type="evidence" value="ECO:0007669"/>
    <property type="project" value="InterPro"/>
</dbReference>
<keyword evidence="8" id="KW-0482">Metalloprotease</keyword>
<dbReference type="Gene3D" id="1.20.58.80">
    <property type="entry name" value="Phosphotransferase system, lactose/cellobiose-type IIA subunit"/>
    <property type="match status" value="1"/>
</dbReference>
<sequence length="404" mass="44977">MSRGDDCLPADRLKALIDEGSSVSVNPDTKAIHYIRSGRELLRMANNYMEDGQLDLALVLYTRYLTIFLQRLRAHPGFKEVPPADRKLIQTNCSKILPKAEGLRVTLLQRFQEEYDAHQANLAKAAAAAAAKKEESLSRPQNNSNNRSTDDTPWENPFRHYNNVTPSAPIVSPTPASNLAYTDMMADLRIEQSVPGSGVTVSPPSSQNHPGFDRTTKPNRFLSPMNSGLREVVIPGDLITTFLRCADKNTENNVETCGFLTGRILQGKLVITDLIIPKQDGTSDSCLAKGDEEYIMVQDRLDLITFGWIHTHPSQTAFLSSVDMHSQFCYQQMMPEAIAIVCSPRKNQVGTFTLSPEGMEMIGSCPHTSGFHTHPHTSVPLFIDAVHHIFDKSRQVSVHDLRYT</sequence>
<evidence type="ECO:0000256" key="3">
    <source>
        <dbReference type="ARBA" id="ARBA00022670"/>
    </source>
</evidence>
<comment type="cofactor">
    <cofactor evidence="1">
        <name>Zn(2+)</name>
        <dbReference type="ChEBI" id="CHEBI:29105"/>
    </cofactor>
</comment>
<feature type="compositionally biased region" description="Low complexity" evidence="9">
    <location>
        <begin position="194"/>
        <end position="206"/>
    </location>
</feature>
<dbReference type="InterPro" id="IPR037518">
    <property type="entry name" value="MPN"/>
</dbReference>
<keyword evidence="6" id="KW-0378">Hydrolase</keyword>
<protein>
    <submittedName>
        <fullName evidence="11">STAM-binding protein-like A</fullName>
    </submittedName>
</protein>
<evidence type="ECO:0000256" key="8">
    <source>
        <dbReference type="ARBA" id="ARBA00023049"/>
    </source>
</evidence>
<evidence type="ECO:0000256" key="4">
    <source>
        <dbReference type="ARBA" id="ARBA00022723"/>
    </source>
</evidence>
<dbReference type="InterPro" id="IPR000555">
    <property type="entry name" value="JAMM/MPN+_dom"/>
</dbReference>
<dbReference type="GO" id="GO:0005768">
    <property type="term" value="C:endosome"/>
    <property type="evidence" value="ECO:0007669"/>
    <property type="project" value="TreeGrafter"/>
</dbReference>
<evidence type="ECO:0000256" key="5">
    <source>
        <dbReference type="ARBA" id="ARBA00022786"/>
    </source>
</evidence>
<evidence type="ECO:0000256" key="2">
    <source>
        <dbReference type="ARBA" id="ARBA00010981"/>
    </source>
</evidence>
<dbReference type="Pfam" id="PF01398">
    <property type="entry name" value="JAB"/>
    <property type="match status" value="1"/>
</dbReference>